<keyword evidence="2" id="KW-1185">Reference proteome</keyword>
<evidence type="ECO:0008006" key="3">
    <source>
        <dbReference type="Google" id="ProtNLM"/>
    </source>
</evidence>
<dbReference type="Proteomes" id="UP001597013">
    <property type="component" value="Unassembled WGS sequence"/>
</dbReference>
<protein>
    <recommendedName>
        <fullName evidence="3">Lipocalin-like domain-containing protein</fullName>
    </recommendedName>
</protein>
<comment type="caution">
    <text evidence="1">The sequence shown here is derived from an EMBL/GenBank/DDBJ whole genome shotgun (WGS) entry which is preliminary data.</text>
</comment>
<accession>A0ABW3NA73</accession>
<evidence type="ECO:0000313" key="2">
    <source>
        <dbReference type="Proteomes" id="UP001597013"/>
    </source>
</evidence>
<evidence type="ECO:0000313" key="1">
    <source>
        <dbReference type="EMBL" id="MFD1064228.1"/>
    </source>
</evidence>
<dbReference type="RefSeq" id="WP_386132449.1">
    <property type="nucleotide sequence ID" value="NZ_JBHTJL010000016.1"/>
</dbReference>
<dbReference type="EMBL" id="JBHTJL010000016">
    <property type="protein sequence ID" value="MFD1064228.1"/>
    <property type="molecule type" value="Genomic_DNA"/>
</dbReference>
<organism evidence="1 2">
    <name type="scientific">Winogradskyella litorisediminis</name>
    <dbReference type="NCBI Taxonomy" id="1156618"/>
    <lineage>
        <taxon>Bacteria</taxon>
        <taxon>Pseudomonadati</taxon>
        <taxon>Bacteroidota</taxon>
        <taxon>Flavobacteriia</taxon>
        <taxon>Flavobacteriales</taxon>
        <taxon>Flavobacteriaceae</taxon>
        <taxon>Winogradskyella</taxon>
    </lineage>
</organism>
<name>A0ABW3NA73_9FLAO</name>
<proteinExistence type="predicted"/>
<reference evidence="2" key="1">
    <citation type="journal article" date="2019" name="Int. J. Syst. Evol. Microbiol.">
        <title>The Global Catalogue of Microorganisms (GCM) 10K type strain sequencing project: providing services to taxonomists for standard genome sequencing and annotation.</title>
        <authorList>
            <consortium name="The Broad Institute Genomics Platform"/>
            <consortium name="The Broad Institute Genome Sequencing Center for Infectious Disease"/>
            <person name="Wu L."/>
            <person name="Ma J."/>
        </authorList>
    </citation>
    <scope>NUCLEOTIDE SEQUENCE [LARGE SCALE GENOMIC DNA]</scope>
    <source>
        <strain evidence="2">CCUG 62215</strain>
    </source>
</reference>
<gene>
    <name evidence="1" type="ORF">ACFQ1Q_13310</name>
</gene>
<sequence>MRSLYLIIVAVFFHSFLFSQKDNTLFGQWQLVSWSVDLPMDLNNDGQFSTNLIEETNCKNNEVLTISTNGILKSNKTFNPTVNISKTATGYEISETCNEGSIGFSNQFTLDDNKLYLDIGGNYKLVDGNLIRVFEGAVNVFNSDYSKVSETKNLTLVYKKK</sequence>